<dbReference type="RefSeq" id="WP_085231408.1">
    <property type="nucleotide sequence ID" value="NZ_AP022613.1"/>
</dbReference>
<dbReference type="GO" id="GO:0003677">
    <property type="term" value="F:DNA binding"/>
    <property type="evidence" value="ECO:0007669"/>
    <property type="project" value="UniProtKB-UniRule"/>
</dbReference>
<evidence type="ECO:0000256" key="2">
    <source>
        <dbReference type="ARBA" id="ARBA00006597"/>
    </source>
</evidence>
<proteinExistence type="inferred from homology"/>
<accession>A0A1X1TNH6</accession>
<dbReference type="GO" id="GO:0035731">
    <property type="term" value="F:dinitrosyl-iron complex binding"/>
    <property type="evidence" value="ECO:0007669"/>
    <property type="project" value="UniProtKB-UniRule"/>
</dbReference>
<keyword evidence="13" id="KW-1185">Reference proteome</keyword>
<comment type="PTM">
    <text evidence="11">The Fe-S cluster can be nitrosylated by nitric oxide (NO).</text>
</comment>
<sequence>MDWRHKAVCRDEDPELFFPVGNSGPALAQIADAKLVCNRCQVTTECLSWALNTGQDSGVWGGMSEDERRALKRRNSRTKARSGV</sequence>
<reference evidence="12 13" key="1">
    <citation type="journal article" date="2019" name="Emerg. Microbes Infect.">
        <title>Comprehensive subspecies identification of 175 nontuberculous mycobacteria species based on 7547 genomic profiles.</title>
        <authorList>
            <person name="Matsumoto Y."/>
            <person name="Kinjo T."/>
            <person name="Motooka D."/>
            <person name="Nabeya D."/>
            <person name="Jung N."/>
            <person name="Uechi K."/>
            <person name="Horii T."/>
            <person name="Iida T."/>
            <person name="Fujita J."/>
            <person name="Nakamura S."/>
        </authorList>
    </citation>
    <scope>NUCLEOTIDE SEQUENCE [LARGE SCALE GENOMIC DNA]</scope>
    <source>
        <strain evidence="12 13">JCM 14738</strain>
    </source>
</reference>
<dbReference type="AlphaFoldDB" id="A0A1X1TNH6"/>
<evidence type="ECO:0000256" key="11">
    <source>
        <dbReference type="HAMAP-Rule" id="MF_01479"/>
    </source>
</evidence>
<evidence type="ECO:0000256" key="3">
    <source>
        <dbReference type="ARBA" id="ARBA00022485"/>
    </source>
</evidence>
<comment type="subcellular location">
    <subcellularLocation>
        <location evidence="1 11">Cytoplasm</location>
    </subcellularLocation>
</comment>
<name>A0A1X1TNH6_9MYCO</name>
<keyword evidence="5 11" id="KW-0408">Iron</keyword>
<dbReference type="PROSITE" id="PS51674">
    <property type="entry name" value="4FE4S_WBL"/>
    <property type="match status" value="1"/>
</dbReference>
<keyword evidence="10 11" id="KW-0804">Transcription</keyword>
<evidence type="ECO:0000313" key="12">
    <source>
        <dbReference type="EMBL" id="BBZ37900.1"/>
    </source>
</evidence>
<comment type="cofactor">
    <cofactor evidence="11">
        <name>[4Fe-4S] cluster</name>
        <dbReference type="ChEBI" id="CHEBI:49883"/>
    </cofactor>
    <text evidence="11">Binds 1 [4Fe-4S] cluster per subunit. Following nitrosylation of the [4Fe-4S] cluster binds 1 [4Fe-8(NO)] cluster per subunit.</text>
</comment>
<keyword evidence="9 11" id="KW-1015">Disulfide bond</keyword>
<dbReference type="PANTHER" id="PTHR38839">
    <property type="entry name" value="TRANSCRIPTIONAL REGULATOR WHID-RELATED"/>
    <property type="match status" value="1"/>
</dbReference>
<evidence type="ECO:0000256" key="10">
    <source>
        <dbReference type="ARBA" id="ARBA00023163"/>
    </source>
</evidence>
<keyword evidence="8 11" id="KW-0238">DNA-binding</keyword>
<keyword evidence="6 11" id="KW-0411">Iron-sulfur</keyword>
<feature type="binding site" evidence="11">
    <location>
        <position position="40"/>
    </location>
    <ligand>
        <name>[4Fe-4S] cluster</name>
        <dbReference type="ChEBI" id="CHEBI:49883"/>
    </ligand>
</feature>
<evidence type="ECO:0000256" key="6">
    <source>
        <dbReference type="ARBA" id="ARBA00023014"/>
    </source>
</evidence>
<evidence type="ECO:0000313" key="13">
    <source>
        <dbReference type="Proteomes" id="UP000467385"/>
    </source>
</evidence>
<dbReference type="GO" id="GO:0045892">
    <property type="term" value="P:negative regulation of DNA-templated transcription"/>
    <property type="evidence" value="ECO:0007669"/>
    <property type="project" value="TreeGrafter"/>
</dbReference>
<dbReference type="Proteomes" id="UP000467385">
    <property type="component" value="Chromosome"/>
</dbReference>
<evidence type="ECO:0000256" key="1">
    <source>
        <dbReference type="ARBA" id="ARBA00004496"/>
    </source>
</evidence>
<comment type="similarity">
    <text evidence="2 11">Belongs to the WhiB family.</text>
</comment>
<evidence type="ECO:0000256" key="9">
    <source>
        <dbReference type="ARBA" id="ARBA00023157"/>
    </source>
</evidence>
<comment type="PTM">
    <text evidence="11">Upon Fe-S cluster removal intramolecular disulfide bonds are formed.</text>
</comment>
<evidence type="ECO:0000256" key="8">
    <source>
        <dbReference type="ARBA" id="ARBA00023125"/>
    </source>
</evidence>
<dbReference type="InterPro" id="IPR003482">
    <property type="entry name" value="Whib"/>
</dbReference>
<dbReference type="OrthoDB" id="8104048at2"/>
<dbReference type="GO" id="GO:0046872">
    <property type="term" value="F:metal ion binding"/>
    <property type="evidence" value="ECO:0007669"/>
    <property type="project" value="UniProtKB-KW"/>
</dbReference>
<evidence type="ECO:0000256" key="5">
    <source>
        <dbReference type="ARBA" id="ARBA00023004"/>
    </source>
</evidence>
<dbReference type="GO" id="GO:0051539">
    <property type="term" value="F:4 iron, 4 sulfur cluster binding"/>
    <property type="evidence" value="ECO:0007669"/>
    <property type="project" value="UniProtKB-UniRule"/>
</dbReference>
<dbReference type="GO" id="GO:0047134">
    <property type="term" value="F:protein-disulfide reductase [NAD(P)H] activity"/>
    <property type="evidence" value="ECO:0007669"/>
    <property type="project" value="TreeGrafter"/>
</dbReference>
<keyword evidence="11" id="KW-0963">Cytoplasm</keyword>
<evidence type="ECO:0000256" key="4">
    <source>
        <dbReference type="ARBA" id="ARBA00022723"/>
    </source>
</evidence>
<dbReference type="STRING" id="44010.AWC00_04195"/>
<organism evidence="12 13">
    <name type="scientific">Mycobacterium conspicuum</name>
    <dbReference type="NCBI Taxonomy" id="44010"/>
    <lineage>
        <taxon>Bacteria</taxon>
        <taxon>Bacillati</taxon>
        <taxon>Actinomycetota</taxon>
        <taxon>Actinomycetes</taxon>
        <taxon>Mycobacteriales</taxon>
        <taxon>Mycobacteriaceae</taxon>
        <taxon>Mycobacterium</taxon>
    </lineage>
</organism>
<dbReference type="GO" id="GO:0005737">
    <property type="term" value="C:cytoplasm"/>
    <property type="evidence" value="ECO:0007669"/>
    <property type="project" value="UniProtKB-SubCell"/>
</dbReference>
<keyword evidence="7 11" id="KW-0805">Transcription regulation</keyword>
<dbReference type="Pfam" id="PF02467">
    <property type="entry name" value="Whib"/>
    <property type="match status" value="1"/>
</dbReference>
<feature type="binding site" evidence="11">
    <location>
        <position position="37"/>
    </location>
    <ligand>
        <name>[4Fe-4S] cluster</name>
        <dbReference type="ChEBI" id="CHEBI:49883"/>
    </ligand>
</feature>
<feature type="binding site" evidence="11">
    <location>
        <position position="46"/>
    </location>
    <ligand>
        <name>[4Fe-4S] cluster</name>
        <dbReference type="ChEBI" id="CHEBI:49883"/>
    </ligand>
</feature>
<evidence type="ECO:0000256" key="7">
    <source>
        <dbReference type="ARBA" id="ARBA00023015"/>
    </source>
</evidence>
<dbReference type="GO" id="GO:0045454">
    <property type="term" value="P:cell redox homeostasis"/>
    <property type="evidence" value="ECO:0007669"/>
    <property type="project" value="TreeGrafter"/>
</dbReference>
<dbReference type="InterPro" id="IPR034768">
    <property type="entry name" value="4FE4S_WBL"/>
</dbReference>
<comment type="function">
    <text evidence="11">Acts as a transcriptional regulator. Probably redox-responsive. The apo- but not holo-form probably binds DNA.</text>
</comment>
<gene>
    <name evidence="12" type="primary">whiB1</name>
    <name evidence="11" type="synonym">whiB</name>
    <name evidence="12" type="ORF">MCNS_09630</name>
</gene>
<keyword evidence="4 11" id="KW-0479">Metal-binding</keyword>
<feature type="binding site" evidence="11">
    <location>
        <position position="9"/>
    </location>
    <ligand>
        <name>[4Fe-4S] cluster</name>
        <dbReference type="ChEBI" id="CHEBI:49883"/>
    </ligand>
</feature>
<dbReference type="EMBL" id="AP022613">
    <property type="protein sequence ID" value="BBZ37900.1"/>
    <property type="molecule type" value="Genomic_DNA"/>
</dbReference>
<dbReference type="PANTHER" id="PTHR38839:SF6">
    <property type="entry name" value="TRANSCRIPTIONAL REGULATOR WHIB1"/>
    <property type="match status" value="1"/>
</dbReference>
<dbReference type="HAMAP" id="MF_01479">
    <property type="entry name" value="WhiB"/>
    <property type="match status" value="1"/>
</dbReference>
<protein>
    <recommendedName>
        <fullName evidence="11">Transcriptional regulator WhiB</fullName>
    </recommendedName>
</protein>
<keyword evidence="3 11" id="KW-0004">4Fe-4S</keyword>